<dbReference type="SUPFAM" id="SSF52129">
    <property type="entry name" value="Caspase-like"/>
    <property type="match status" value="1"/>
</dbReference>
<dbReference type="CDD" id="cd02258">
    <property type="entry name" value="Peptidase_C25_N"/>
    <property type="match status" value="1"/>
</dbReference>
<proteinExistence type="predicted"/>
<name>A0A1S2VME3_9BACT</name>
<protein>
    <recommendedName>
        <fullName evidence="1">Gingipain domain-containing protein</fullName>
    </recommendedName>
</protein>
<feature type="domain" description="Gingipain" evidence="1">
    <location>
        <begin position="319"/>
        <end position="675"/>
    </location>
</feature>
<dbReference type="Gene3D" id="3.40.50.1460">
    <property type="match status" value="1"/>
</dbReference>
<organism evidence="2 3">
    <name type="scientific">Arsenicibacter rosenii</name>
    <dbReference type="NCBI Taxonomy" id="1750698"/>
    <lineage>
        <taxon>Bacteria</taxon>
        <taxon>Pseudomonadati</taxon>
        <taxon>Bacteroidota</taxon>
        <taxon>Cytophagia</taxon>
        <taxon>Cytophagales</taxon>
        <taxon>Spirosomataceae</taxon>
        <taxon>Arsenicibacter</taxon>
    </lineage>
</organism>
<dbReference type="EMBL" id="MORL01000003">
    <property type="protein sequence ID" value="OIN59929.1"/>
    <property type="molecule type" value="Genomic_DNA"/>
</dbReference>
<reference evidence="2 3" key="1">
    <citation type="submission" date="2016-10" db="EMBL/GenBank/DDBJ databases">
        <title>Arsenicibacter rosenii gen. nov., sp. nov., an efficient arsenic-methylating bacterium isolated from an arsenic-contaminated paddy soil.</title>
        <authorList>
            <person name="Huang K."/>
        </authorList>
    </citation>
    <scope>NUCLEOTIDE SEQUENCE [LARGE SCALE GENOMIC DNA]</scope>
    <source>
        <strain evidence="2 3">SM-1</strain>
    </source>
</reference>
<dbReference type="GO" id="GO:0006508">
    <property type="term" value="P:proteolysis"/>
    <property type="evidence" value="ECO:0007669"/>
    <property type="project" value="InterPro"/>
</dbReference>
<dbReference type="Gene3D" id="2.60.40.4070">
    <property type="match status" value="1"/>
</dbReference>
<accession>A0A1S2VME3</accession>
<dbReference type="InterPro" id="IPR001769">
    <property type="entry name" value="Gingipain"/>
</dbReference>
<dbReference type="GO" id="GO:0008234">
    <property type="term" value="F:cysteine-type peptidase activity"/>
    <property type="evidence" value="ECO:0007669"/>
    <property type="project" value="InterPro"/>
</dbReference>
<evidence type="ECO:0000313" key="2">
    <source>
        <dbReference type="EMBL" id="OIN59929.1"/>
    </source>
</evidence>
<dbReference type="InterPro" id="IPR029030">
    <property type="entry name" value="Caspase-like_dom_sf"/>
</dbReference>
<evidence type="ECO:0000259" key="1">
    <source>
        <dbReference type="Pfam" id="PF01364"/>
    </source>
</evidence>
<sequence>MCLTAQPVIGQTIRYGNEWINPRQTYLKIPVAASGRYRISFTTLQQAGVPVSTLLPRQFQLFWRGQEIPVRIEGDTDNRFDPDDYIEFTGQANDGLPDSALYRPHRAQPHPFYSLYSDTTAFFLTWRLDTLSGKRESLLRVSPAYTRAESRTVLTTDYPAGMIYPLGAGYNNGVMMSHYDVGEGWTGPVVSGGKRAEQAVRLSQAIWHDDVPAEAEWQFAGRKAGTHRVQVFIGDSLVGNLSWRDYMTATLRVVLQPDDITDQPVLRTAFVVTETGDEVSLSYLRVFYGQEPAVSLPVQFVSALLPVRFRQIDPASANYLIITHPMLRAPTTGHADAVESYAAYRASKTGGGYDTLTIAIGEVFDQFNFGERSPLAIRRFVRYMASGGRLPMLFLMGQSVDPQRVRKLANAARTDLIPNGGWPGSDTELVNVSETETPAYAMPVGRLPADRPEQVAAYLKKVKDYEAEPPARWQKRVLHLSGGRTREELLRFRQYVEAYEAMLASSALSLTVQTMSKQTDAPVEQLPVADAVNRGVRLISLFGHSSLDVADVDLGFVSDDRLGYQNQGRYPFLLVNGCAAGNVFFGQPTYGTDWVLTPDRGGIGFLAHTHNGFSAYLNLFSTTFYEVLTDSVFSAVPVGRQHLETIRRYLARNHSFFDRANAQQYLLQGDPAIRLLRFDHPEPEPETARDPVPPLLDVAFDGRRPEADDLVAPQPEITVQVIDDDRRLVRTDTTNLQLYLQADPALPASPFRRLSLRNARWTVSADHVFTLSYRPETPWADGTYRFEVHARDLSGNRATPYRVQFRVLSGPESWSVQVAPNPVGPQTCFRLTVSGSVAPAAVLIRITDLTGRLVSQLSPGLHIGKNEYYWNRTNFSGEPLSAGVYLYQIRTGSRVFSGRLMLE</sequence>
<gene>
    <name evidence="2" type="ORF">BLX24_08775</name>
</gene>
<keyword evidence="3" id="KW-1185">Reference proteome</keyword>
<dbReference type="Pfam" id="PF01364">
    <property type="entry name" value="Peptidase_C25"/>
    <property type="match status" value="1"/>
</dbReference>
<dbReference type="Proteomes" id="UP000181790">
    <property type="component" value="Unassembled WGS sequence"/>
</dbReference>
<dbReference type="AlphaFoldDB" id="A0A1S2VME3"/>
<evidence type="ECO:0000313" key="3">
    <source>
        <dbReference type="Proteomes" id="UP000181790"/>
    </source>
</evidence>
<comment type="caution">
    <text evidence="2">The sequence shown here is derived from an EMBL/GenBank/DDBJ whole genome shotgun (WGS) entry which is preliminary data.</text>
</comment>